<keyword evidence="1" id="KW-1133">Transmembrane helix</keyword>
<feature type="transmembrane region" description="Helical" evidence="1">
    <location>
        <begin position="59"/>
        <end position="77"/>
    </location>
</feature>
<organism evidence="2 3">
    <name type="scientific">Brunnivagina elsteri CCALA 953</name>
    <dbReference type="NCBI Taxonomy" id="987040"/>
    <lineage>
        <taxon>Bacteria</taxon>
        <taxon>Bacillati</taxon>
        <taxon>Cyanobacteriota</taxon>
        <taxon>Cyanophyceae</taxon>
        <taxon>Nostocales</taxon>
        <taxon>Calotrichaceae</taxon>
        <taxon>Brunnivagina</taxon>
    </lineage>
</organism>
<keyword evidence="3" id="KW-1185">Reference proteome</keyword>
<proteinExistence type="predicted"/>
<dbReference type="OrthoDB" id="517394at2"/>
<name>A0A2A2THH2_9CYAN</name>
<reference evidence="2 3" key="1">
    <citation type="submission" date="2017-08" db="EMBL/GenBank/DDBJ databases">
        <title>Draft genome sequence of filamentous cyanobacterium Calothrix elsteri CCALA 953.</title>
        <authorList>
            <person name="Gagunashvili A.N."/>
            <person name="Elster J."/>
            <person name="Andresson O.S."/>
        </authorList>
    </citation>
    <scope>NUCLEOTIDE SEQUENCE [LARGE SCALE GENOMIC DNA]</scope>
    <source>
        <strain evidence="2 3">CCALA 953</strain>
    </source>
</reference>
<evidence type="ECO:0000313" key="3">
    <source>
        <dbReference type="Proteomes" id="UP000218238"/>
    </source>
</evidence>
<dbReference type="RefSeq" id="WP_095722628.1">
    <property type="nucleotide sequence ID" value="NZ_NTFS01000173.1"/>
</dbReference>
<evidence type="ECO:0000313" key="2">
    <source>
        <dbReference type="EMBL" id="PAX53078.1"/>
    </source>
</evidence>
<feature type="transmembrane region" description="Helical" evidence="1">
    <location>
        <begin position="83"/>
        <end position="101"/>
    </location>
</feature>
<sequence length="104" mass="11253">MTFQQEDGFQSQLQQLQTGVSSPSVVVTQIEPVQAYSRSSMPIAAFLNWFNNLSGMKKLVVAIAGVIFGFAMLQAVLKLIASVLSLVLFAGLGFVGYKFFVASK</sequence>
<evidence type="ECO:0000256" key="1">
    <source>
        <dbReference type="SAM" id="Phobius"/>
    </source>
</evidence>
<dbReference type="AlphaFoldDB" id="A0A2A2THH2"/>
<keyword evidence="1" id="KW-0472">Membrane</keyword>
<dbReference type="Proteomes" id="UP000218238">
    <property type="component" value="Unassembled WGS sequence"/>
</dbReference>
<gene>
    <name evidence="2" type="ORF">CK510_15900</name>
</gene>
<accession>A0A2A2THH2</accession>
<protein>
    <submittedName>
        <fullName evidence="2">Uncharacterized protein</fullName>
    </submittedName>
</protein>
<comment type="caution">
    <text evidence="2">The sequence shown here is derived from an EMBL/GenBank/DDBJ whole genome shotgun (WGS) entry which is preliminary data.</text>
</comment>
<keyword evidence="1" id="KW-0812">Transmembrane</keyword>
<dbReference type="EMBL" id="NTFS01000173">
    <property type="protein sequence ID" value="PAX53078.1"/>
    <property type="molecule type" value="Genomic_DNA"/>
</dbReference>